<dbReference type="RefSeq" id="WP_379996998.1">
    <property type="nucleotide sequence ID" value="NZ_JBHSGN010000077.1"/>
</dbReference>
<feature type="region of interest" description="Disordered" evidence="1">
    <location>
        <begin position="472"/>
        <end position="491"/>
    </location>
</feature>
<dbReference type="InterPro" id="IPR011990">
    <property type="entry name" value="TPR-like_helical_dom_sf"/>
</dbReference>
<dbReference type="InterPro" id="IPR041662">
    <property type="entry name" value="SusD-like_2"/>
</dbReference>
<dbReference type="Proteomes" id="UP001596023">
    <property type="component" value="Unassembled WGS sequence"/>
</dbReference>
<evidence type="ECO:0000256" key="2">
    <source>
        <dbReference type="SAM" id="SignalP"/>
    </source>
</evidence>
<dbReference type="Pfam" id="PF12771">
    <property type="entry name" value="SusD-like_2"/>
    <property type="match status" value="1"/>
</dbReference>
<feature type="signal peptide" evidence="2">
    <location>
        <begin position="1"/>
        <end position="21"/>
    </location>
</feature>
<comment type="caution">
    <text evidence="3">The sequence shown here is derived from an EMBL/GenBank/DDBJ whole genome shotgun (WGS) entry which is preliminary data.</text>
</comment>
<gene>
    <name evidence="3" type="ORF">ACFO6W_12790</name>
</gene>
<dbReference type="SUPFAM" id="SSF48452">
    <property type="entry name" value="TPR-like"/>
    <property type="match status" value="1"/>
</dbReference>
<dbReference type="Gene3D" id="1.25.40.390">
    <property type="match status" value="1"/>
</dbReference>
<name>A0ABV9KXT3_9BACT</name>
<sequence length="501" mass="56323">MKRKLLIILSAIFLLFTNGCSDYLDINHDPNALAEVPSAKALLPATQMGIANNLMGWDFGFGGGFWVEYWTQAYTASQFKSLCEYLPQEFNTSYQSLASQPLPDLEYIKADTRVGSNKGYYFVAEVLSIFTWQVITDVWGDMPYSETLKGAEGVLHPKQDKQEDIYADLLKRIDNLLAVDLSESSIDGTYDYIYKGDLDKWYQFASALKLKLMIRLSETSLYDNTKTLSFIQNASLLTSSAKIPGTIWEDDKEGKRHPMREFQQGGASYFSTNVIACKTFFDYLSTNEDPRLSKLFSGSKAAFFGDFDSKQDSDGNGTTDDKETYATVVFGANMDLMLMSDWEVYFYMAEVYARAGSAQAKDFYEAGVKASLTQHGITDFKILETGYAKWTGGNTEAQIKQIAMQKWVANCNYQHLESFLERNRTKYPSVSEIDIVADRAGAWINFPVGNLTISVRGRALLGGNLPASPLYPSSYRDRNNNAPSQKPNVGVKVWWNQKQGK</sequence>
<reference evidence="4" key="1">
    <citation type="journal article" date="2019" name="Int. J. Syst. Evol. Microbiol.">
        <title>The Global Catalogue of Microorganisms (GCM) 10K type strain sequencing project: providing services to taxonomists for standard genome sequencing and annotation.</title>
        <authorList>
            <consortium name="The Broad Institute Genomics Platform"/>
            <consortium name="The Broad Institute Genome Sequencing Center for Infectious Disease"/>
            <person name="Wu L."/>
            <person name="Ma J."/>
        </authorList>
    </citation>
    <scope>NUCLEOTIDE SEQUENCE [LARGE SCALE GENOMIC DNA]</scope>
    <source>
        <strain evidence="4">CCUG 66188</strain>
    </source>
</reference>
<feature type="chain" id="PRO_5045102400" evidence="2">
    <location>
        <begin position="22"/>
        <end position="501"/>
    </location>
</feature>
<protein>
    <submittedName>
        <fullName evidence="3">SusD/RagB family nutrient-binding outer membrane lipoprotein</fullName>
    </submittedName>
</protein>
<evidence type="ECO:0000256" key="1">
    <source>
        <dbReference type="SAM" id="MobiDB-lite"/>
    </source>
</evidence>
<keyword evidence="4" id="KW-1185">Reference proteome</keyword>
<accession>A0ABV9KXT3</accession>
<keyword evidence="2" id="KW-0732">Signal</keyword>
<evidence type="ECO:0000313" key="4">
    <source>
        <dbReference type="Proteomes" id="UP001596023"/>
    </source>
</evidence>
<organism evidence="3 4">
    <name type="scientific">Dysgonomonas termitidis</name>
    <dbReference type="NCBI Taxonomy" id="1516126"/>
    <lineage>
        <taxon>Bacteria</taxon>
        <taxon>Pseudomonadati</taxon>
        <taxon>Bacteroidota</taxon>
        <taxon>Bacteroidia</taxon>
        <taxon>Bacteroidales</taxon>
        <taxon>Dysgonomonadaceae</taxon>
        <taxon>Dysgonomonas</taxon>
    </lineage>
</organism>
<proteinExistence type="predicted"/>
<dbReference type="EMBL" id="JBHSGN010000077">
    <property type="protein sequence ID" value="MFC4674573.1"/>
    <property type="molecule type" value="Genomic_DNA"/>
</dbReference>
<keyword evidence="3" id="KW-0449">Lipoprotein</keyword>
<evidence type="ECO:0000313" key="3">
    <source>
        <dbReference type="EMBL" id="MFC4674573.1"/>
    </source>
</evidence>